<dbReference type="Proteomes" id="UP000189703">
    <property type="component" value="Unplaced"/>
</dbReference>
<evidence type="ECO:0000313" key="3">
    <source>
        <dbReference type="RefSeq" id="XP_010277278.1"/>
    </source>
</evidence>
<accession>A0A1U8B877</accession>
<keyword evidence="2" id="KW-1185">Reference proteome</keyword>
<proteinExistence type="predicted"/>
<dbReference type="PANTHER" id="PTHR37734:SF1">
    <property type="entry name" value="LARGE RIBOSOMAL RNA SUBUNIT ACCUMULATION PROTEIN YCED HOMOLOG 2, CHLOROPLASTIC"/>
    <property type="match status" value="1"/>
</dbReference>
<sequence length="232" mass="26135">MARTSNFLSTKSINTPIPSPCTESKPFKFPPRTFKIEAASSRKNDDLILRRGSRTPRRLISISTSDGRWHGRWTSDYVYSLEELKLADLAEDGQKNAEVLISLNIDKHASFGFSVNGRIVTSFISKCSCCSSLYCREIDTSFDVWLLPSSRDNRSIQLPEIGGDDPSVIYVKPGCEADLDSLIRDTIRLTTSVKDTCSESCEKSEPKWRYTGAREAPIDGRWSRLLELRKAL</sequence>
<feature type="compositionally biased region" description="Polar residues" evidence="1">
    <location>
        <begin position="1"/>
        <end position="16"/>
    </location>
</feature>
<dbReference type="Pfam" id="PF02620">
    <property type="entry name" value="YceD"/>
    <property type="match status" value="1"/>
</dbReference>
<reference evidence="3" key="1">
    <citation type="submission" date="2025-08" db="UniProtKB">
        <authorList>
            <consortium name="RefSeq"/>
        </authorList>
    </citation>
    <scope>IDENTIFICATION</scope>
</reference>
<dbReference type="InterPro" id="IPR003772">
    <property type="entry name" value="YceD"/>
</dbReference>
<feature type="region of interest" description="Disordered" evidence="1">
    <location>
        <begin position="1"/>
        <end position="25"/>
    </location>
</feature>
<dbReference type="OMA" id="TPYCRQI"/>
<evidence type="ECO:0000256" key="1">
    <source>
        <dbReference type="SAM" id="MobiDB-lite"/>
    </source>
</evidence>
<dbReference type="GeneID" id="104611776"/>
<dbReference type="eggNOG" id="ENOG502QPK5">
    <property type="taxonomic scope" value="Eukaryota"/>
</dbReference>
<dbReference type="FunCoup" id="A0A1U8B877">
    <property type="interactions" value="1920"/>
</dbReference>
<dbReference type="InParanoid" id="A0A1U8B877"/>
<dbReference type="InterPro" id="IPR044985">
    <property type="entry name" value="YceD_plant"/>
</dbReference>
<evidence type="ECO:0000313" key="2">
    <source>
        <dbReference type="Proteomes" id="UP000189703"/>
    </source>
</evidence>
<dbReference type="AlphaFoldDB" id="A0A1U8B877"/>
<protein>
    <submittedName>
        <fullName evidence="3">Uncharacterized protein LOC104611776</fullName>
    </submittedName>
</protein>
<dbReference type="PANTHER" id="PTHR37734">
    <property type="entry name" value="LARGE RIBOSOMAL RNA SUBUNIT ACCUMULATION PROTEIN YCED HOMOLOG 2, CHLOROPLASTIC"/>
    <property type="match status" value="1"/>
</dbReference>
<dbReference type="STRING" id="4432.A0A1U8B877"/>
<name>A0A1U8B877_NELNU</name>
<dbReference type="KEGG" id="nnu:104611776"/>
<dbReference type="RefSeq" id="XP_010277278.1">
    <property type="nucleotide sequence ID" value="XM_010278976.2"/>
</dbReference>
<dbReference type="OrthoDB" id="1912778at2759"/>
<organism evidence="2 3">
    <name type="scientific">Nelumbo nucifera</name>
    <name type="common">Sacred lotus</name>
    <dbReference type="NCBI Taxonomy" id="4432"/>
    <lineage>
        <taxon>Eukaryota</taxon>
        <taxon>Viridiplantae</taxon>
        <taxon>Streptophyta</taxon>
        <taxon>Embryophyta</taxon>
        <taxon>Tracheophyta</taxon>
        <taxon>Spermatophyta</taxon>
        <taxon>Magnoliopsida</taxon>
        <taxon>Proteales</taxon>
        <taxon>Nelumbonaceae</taxon>
        <taxon>Nelumbo</taxon>
    </lineage>
</organism>
<gene>
    <name evidence="3" type="primary">LOC104611776</name>
</gene>